<dbReference type="InterPro" id="IPR043128">
    <property type="entry name" value="Rev_trsase/Diguanyl_cyclase"/>
</dbReference>
<evidence type="ECO:0000259" key="2">
    <source>
        <dbReference type="PROSITE" id="PS50112"/>
    </source>
</evidence>
<dbReference type="InterPro" id="IPR013767">
    <property type="entry name" value="PAS_fold"/>
</dbReference>
<feature type="domain" description="PAS" evidence="2">
    <location>
        <begin position="186"/>
        <end position="243"/>
    </location>
</feature>
<dbReference type="PROSITE" id="PS50887">
    <property type="entry name" value="GGDEF"/>
    <property type="match status" value="1"/>
</dbReference>
<gene>
    <name evidence="5" type="ordered locus">Cyagr_3101</name>
</gene>
<dbReference type="KEGG" id="cgc:Cyagr_3101"/>
<dbReference type="Gene3D" id="3.30.450.20">
    <property type="entry name" value="PAS domain"/>
    <property type="match status" value="2"/>
</dbReference>
<name>K9PBQ5_CYAGP</name>
<dbReference type="SUPFAM" id="SSF141868">
    <property type="entry name" value="EAL domain-like"/>
    <property type="match status" value="1"/>
</dbReference>
<dbReference type="eggNOG" id="COG5001">
    <property type="taxonomic scope" value="Bacteria"/>
</dbReference>
<dbReference type="PROSITE" id="PS50883">
    <property type="entry name" value="EAL"/>
    <property type="match status" value="1"/>
</dbReference>
<dbReference type="CDD" id="cd01949">
    <property type="entry name" value="GGDEF"/>
    <property type="match status" value="1"/>
</dbReference>
<reference evidence="6" key="1">
    <citation type="journal article" date="2013" name="Proc. Natl. Acad. Sci. U.S.A.">
        <title>Improving the coverage of the cyanobacterial phylum using diversity-driven genome sequencing.</title>
        <authorList>
            <person name="Shih P.M."/>
            <person name="Wu D."/>
            <person name="Latifi A."/>
            <person name="Axen S.D."/>
            <person name="Fewer D.P."/>
            <person name="Talla E."/>
            <person name="Calteau A."/>
            <person name="Cai F."/>
            <person name="Tandeau de Marsac N."/>
            <person name="Rippka R."/>
            <person name="Herdman M."/>
            <person name="Sivonen K."/>
            <person name="Coursin T."/>
            <person name="Laurent T."/>
            <person name="Goodwin L."/>
            <person name="Nolan M."/>
            <person name="Davenport K.W."/>
            <person name="Han C.S."/>
            <person name="Rubin E.M."/>
            <person name="Eisen J.A."/>
            <person name="Woyke T."/>
            <person name="Gugger M."/>
            <person name="Kerfeld C.A."/>
        </authorList>
    </citation>
    <scope>NUCLEOTIDE SEQUENCE [LARGE SCALE GENOMIC DNA]</scope>
    <source>
        <strain evidence="6">ATCC 27147 / PCC 6307</strain>
    </source>
</reference>
<dbReference type="SMART" id="SM00052">
    <property type="entry name" value="EAL"/>
    <property type="match status" value="1"/>
</dbReference>
<dbReference type="InterPro" id="IPR035965">
    <property type="entry name" value="PAS-like_dom_sf"/>
</dbReference>
<dbReference type="EMBL" id="CP003495">
    <property type="protein sequence ID" value="AFY30181.1"/>
    <property type="molecule type" value="Genomic_DNA"/>
</dbReference>
<dbReference type="SMART" id="SM00091">
    <property type="entry name" value="PAS"/>
    <property type="match status" value="2"/>
</dbReference>
<dbReference type="PROSITE" id="PS50112">
    <property type="entry name" value="PAS"/>
    <property type="match status" value="1"/>
</dbReference>
<evidence type="ECO:0000259" key="4">
    <source>
        <dbReference type="PROSITE" id="PS50887"/>
    </source>
</evidence>
<dbReference type="AlphaFoldDB" id="K9PBQ5"/>
<feature type="domain" description="GGDEF" evidence="4">
    <location>
        <begin position="341"/>
        <end position="473"/>
    </location>
</feature>
<dbReference type="PANTHER" id="PTHR44757">
    <property type="entry name" value="DIGUANYLATE CYCLASE DGCP"/>
    <property type="match status" value="1"/>
</dbReference>
<dbReference type="Gene3D" id="3.20.20.450">
    <property type="entry name" value="EAL domain"/>
    <property type="match status" value="1"/>
</dbReference>
<accession>K9PBQ5</accession>
<dbReference type="NCBIfam" id="TIGR00254">
    <property type="entry name" value="GGDEF"/>
    <property type="match status" value="1"/>
</dbReference>
<dbReference type="CDD" id="cd00130">
    <property type="entry name" value="PAS"/>
    <property type="match status" value="1"/>
</dbReference>
<dbReference type="OrthoDB" id="442691at2"/>
<evidence type="ECO:0000256" key="1">
    <source>
        <dbReference type="SAM" id="MobiDB-lite"/>
    </source>
</evidence>
<dbReference type="Proteomes" id="UP000010388">
    <property type="component" value="Chromosome"/>
</dbReference>
<dbReference type="InterPro" id="IPR001633">
    <property type="entry name" value="EAL_dom"/>
</dbReference>
<dbReference type="InterPro" id="IPR029787">
    <property type="entry name" value="Nucleotide_cyclase"/>
</dbReference>
<sequence length="724" mass="78029">MGFSDTFPFLHPVSRQRNHKKVISNTAGDCEPLLEGLTLMPEDPALSLPEPPPPAAGAPAGGQPVLDALPDPFLLLRPERGVAGTITDFICTYANGEACRLHGHQPERIVGARLRDLHPSHCAGDLFEHGLRAFEAGQTVAVPAPGRPGEAPGAPRALRLFPAGGWLCCLWSGASEPADLRRRLSELERRHHLLAGHASDLVIEVDADHRILWVSESVQKLLGWSPPALVGRPAMAFVHSDDRCRALRTGLGPRDRGRFEGELRIRRADDGWCSMGGSVRPAPEGSGGAWVLCLRDIQDRVTIRAELDHSQHHDTVTGLAVRHVALGRIREALDRQAGTGSMLAVLSIGVDGLTPVNDALTHAGGDQLIAFLAGRIVRAIGEPDRVGRGTGDEFIVLLSDLASAAEAAHRAERILTACRAPITIGGQPIDPTVSIGIATSAAGALPDELLRDASLAMRQAKARGRNCFALLDDALATEAHTRLLFAAEIQRGLVMEEFAAWFMPIVCFETGEVTGYEALARWVRPDGIEVGPAEFLPCAERRGLIVRIDRLVLRQALVTLSRLPDELTMAVNVSAATLAQPDHPQLVAEALEAAGVSPERLHLEVTETALVTVTERIRQQIQQLAGRGIRWYVDDFGTGYSSISHLRDLPIAGLKLDRSFTSAMRAKDTKTLRLSQALVGVAEGLELDTVAEGVETIEEARLLTSQGWLHGQGWFYGKAAPLEP</sequence>
<evidence type="ECO:0000313" key="5">
    <source>
        <dbReference type="EMBL" id="AFY30181.1"/>
    </source>
</evidence>
<dbReference type="SUPFAM" id="SSF55073">
    <property type="entry name" value="Nucleotide cyclase"/>
    <property type="match status" value="1"/>
</dbReference>
<dbReference type="NCBIfam" id="TIGR00229">
    <property type="entry name" value="sensory_box"/>
    <property type="match status" value="1"/>
</dbReference>
<dbReference type="SUPFAM" id="SSF55785">
    <property type="entry name" value="PYP-like sensor domain (PAS domain)"/>
    <property type="match status" value="2"/>
</dbReference>
<dbReference type="InterPro" id="IPR035919">
    <property type="entry name" value="EAL_sf"/>
</dbReference>
<dbReference type="InterPro" id="IPR000160">
    <property type="entry name" value="GGDEF_dom"/>
</dbReference>
<feature type="region of interest" description="Disordered" evidence="1">
    <location>
        <begin position="42"/>
        <end position="62"/>
    </location>
</feature>
<dbReference type="SMART" id="SM00267">
    <property type="entry name" value="GGDEF"/>
    <property type="match status" value="1"/>
</dbReference>
<proteinExistence type="predicted"/>
<organism evidence="5 6">
    <name type="scientific">Cyanobium gracile (strain ATCC 27147 / PCC 6307)</name>
    <dbReference type="NCBI Taxonomy" id="292564"/>
    <lineage>
        <taxon>Bacteria</taxon>
        <taxon>Bacillati</taxon>
        <taxon>Cyanobacteriota</taxon>
        <taxon>Cyanophyceae</taxon>
        <taxon>Synechococcales</taxon>
        <taxon>Prochlorococcaceae</taxon>
        <taxon>Cyanobium</taxon>
    </lineage>
</organism>
<evidence type="ECO:0000259" key="3">
    <source>
        <dbReference type="PROSITE" id="PS50883"/>
    </source>
</evidence>
<dbReference type="InterPro" id="IPR000014">
    <property type="entry name" value="PAS"/>
</dbReference>
<dbReference type="Pfam" id="PF00990">
    <property type="entry name" value="GGDEF"/>
    <property type="match status" value="1"/>
</dbReference>
<dbReference type="Gene3D" id="3.30.70.270">
    <property type="match status" value="1"/>
</dbReference>
<dbReference type="CDD" id="cd01948">
    <property type="entry name" value="EAL"/>
    <property type="match status" value="1"/>
</dbReference>
<dbReference type="STRING" id="292564.Cyagr_3101"/>
<dbReference type="InterPro" id="IPR052155">
    <property type="entry name" value="Biofilm_reg_signaling"/>
</dbReference>
<dbReference type="PANTHER" id="PTHR44757:SF2">
    <property type="entry name" value="BIOFILM ARCHITECTURE MAINTENANCE PROTEIN MBAA"/>
    <property type="match status" value="1"/>
</dbReference>
<feature type="domain" description="EAL" evidence="3">
    <location>
        <begin position="482"/>
        <end position="724"/>
    </location>
</feature>
<dbReference type="Pfam" id="PF00989">
    <property type="entry name" value="PAS"/>
    <property type="match status" value="1"/>
</dbReference>
<evidence type="ECO:0000313" key="6">
    <source>
        <dbReference type="Proteomes" id="UP000010388"/>
    </source>
</evidence>
<dbReference type="Pfam" id="PF00563">
    <property type="entry name" value="EAL"/>
    <property type="match status" value="1"/>
</dbReference>
<protein>
    <submittedName>
        <fullName evidence="5">PAS domain S-box/diguanylate cyclase (GGDEF) domain-containing protein</fullName>
    </submittedName>
</protein>
<dbReference type="Pfam" id="PF13188">
    <property type="entry name" value="PAS_8"/>
    <property type="match status" value="1"/>
</dbReference>
<dbReference type="HOGENOM" id="CLU_000445_70_20_3"/>